<feature type="transmembrane region" description="Helical" evidence="2">
    <location>
        <begin position="22"/>
        <end position="44"/>
    </location>
</feature>
<evidence type="ECO:0000256" key="1">
    <source>
        <dbReference type="SAM" id="MobiDB-lite"/>
    </source>
</evidence>
<feature type="region of interest" description="Disordered" evidence="1">
    <location>
        <begin position="143"/>
        <end position="166"/>
    </location>
</feature>
<keyword evidence="2" id="KW-1133">Transmembrane helix</keyword>
<evidence type="ECO:0000259" key="3">
    <source>
        <dbReference type="Pfam" id="PF14317"/>
    </source>
</evidence>
<dbReference type="EMBL" id="FZOR01000015">
    <property type="protein sequence ID" value="SNT07365.1"/>
    <property type="molecule type" value="Genomic_DNA"/>
</dbReference>
<organism evidence="4 5">
    <name type="scientific">Actinomadura meyerae</name>
    <dbReference type="NCBI Taxonomy" id="240840"/>
    <lineage>
        <taxon>Bacteria</taxon>
        <taxon>Bacillati</taxon>
        <taxon>Actinomycetota</taxon>
        <taxon>Actinomycetes</taxon>
        <taxon>Streptosporangiales</taxon>
        <taxon>Thermomonosporaceae</taxon>
        <taxon>Actinomadura</taxon>
    </lineage>
</organism>
<evidence type="ECO:0000313" key="5">
    <source>
        <dbReference type="Proteomes" id="UP000198318"/>
    </source>
</evidence>
<keyword evidence="5" id="KW-1185">Reference proteome</keyword>
<dbReference type="RefSeq" id="WP_179271568.1">
    <property type="nucleotide sequence ID" value="NZ_FZOR01000015.1"/>
</dbReference>
<feature type="transmembrane region" description="Helical" evidence="2">
    <location>
        <begin position="56"/>
        <end position="80"/>
    </location>
</feature>
<accession>A0A239JNG6</accession>
<evidence type="ECO:0000256" key="2">
    <source>
        <dbReference type="SAM" id="Phobius"/>
    </source>
</evidence>
<keyword evidence="2" id="KW-0812">Transmembrane</keyword>
<gene>
    <name evidence="4" type="ORF">SAMN05443665_1015100</name>
</gene>
<evidence type="ECO:0000313" key="4">
    <source>
        <dbReference type="EMBL" id="SNT07365.1"/>
    </source>
</evidence>
<sequence length="166" mass="17673">MNLDLSYVPTARERRGATAYPWFVRLLYAGLAGGVLAVVGAGALSRAAARHGEATGAASLAAVGGALLLAVPVLVSLWVYRAQVRQQAERRIHLTSAHVRVEVDGIATEIPWERVDRVREVPDQWLLSGRSFCVALPKRAVPPESAAEVEGFLRSTAGRRPGGSPG</sequence>
<keyword evidence="2" id="KW-0472">Membrane</keyword>
<reference evidence="4 5" key="1">
    <citation type="submission" date="2017-06" db="EMBL/GenBank/DDBJ databases">
        <authorList>
            <person name="Kim H.J."/>
            <person name="Triplett B.A."/>
        </authorList>
    </citation>
    <scope>NUCLEOTIDE SEQUENCE [LARGE SCALE GENOMIC DNA]</scope>
    <source>
        <strain evidence="4 5">DSM 44715</strain>
    </source>
</reference>
<dbReference type="AlphaFoldDB" id="A0A239JNG6"/>
<protein>
    <submittedName>
        <fullName evidence="4">YcxB-like protein</fullName>
    </submittedName>
</protein>
<proteinExistence type="predicted"/>
<name>A0A239JNG6_9ACTN</name>
<dbReference type="InterPro" id="IPR025588">
    <property type="entry name" value="YcxB-like_C"/>
</dbReference>
<dbReference type="Proteomes" id="UP000198318">
    <property type="component" value="Unassembled WGS sequence"/>
</dbReference>
<feature type="domain" description="YcxB-like C-terminal" evidence="3">
    <location>
        <begin position="95"/>
        <end position="152"/>
    </location>
</feature>
<dbReference type="Pfam" id="PF14317">
    <property type="entry name" value="YcxB"/>
    <property type="match status" value="1"/>
</dbReference>